<comment type="caution">
    <text evidence="1">The sequence shown here is derived from an EMBL/GenBank/DDBJ whole genome shotgun (WGS) entry which is preliminary data.</text>
</comment>
<evidence type="ECO:0000313" key="1">
    <source>
        <dbReference type="EMBL" id="TQO20092.1"/>
    </source>
</evidence>
<dbReference type="Pfam" id="PF05834">
    <property type="entry name" value="Lycopene_cycl"/>
    <property type="match status" value="1"/>
</dbReference>
<dbReference type="OrthoDB" id="24355at2"/>
<reference evidence="1 2" key="1">
    <citation type="submission" date="2019-06" db="EMBL/GenBank/DDBJ databases">
        <title>Sequencing the genomes of 1000 actinobacteria strains.</title>
        <authorList>
            <person name="Klenk H.-P."/>
        </authorList>
    </citation>
    <scope>NUCLEOTIDE SEQUENCE [LARGE SCALE GENOMIC DNA]</scope>
    <source>
        <strain evidence="1 2">DSM 21947</strain>
    </source>
</reference>
<name>A0A8H2PUU0_9MICO</name>
<dbReference type="Gene3D" id="3.50.50.60">
    <property type="entry name" value="FAD/NAD(P)-binding domain"/>
    <property type="match status" value="1"/>
</dbReference>
<dbReference type="Proteomes" id="UP000316560">
    <property type="component" value="Unassembled WGS sequence"/>
</dbReference>
<dbReference type="RefSeq" id="WP_141990486.1">
    <property type="nucleotide sequence ID" value="NZ_VFRA01000001.1"/>
</dbReference>
<evidence type="ECO:0000313" key="2">
    <source>
        <dbReference type="Proteomes" id="UP000316560"/>
    </source>
</evidence>
<dbReference type="AlphaFoldDB" id="A0A8H2PUU0"/>
<gene>
    <name evidence="1" type="ORF">FB472_1703</name>
</gene>
<keyword evidence="2" id="KW-1185">Reference proteome</keyword>
<dbReference type="SUPFAM" id="SSF51905">
    <property type="entry name" value="FAD/NAD(P)-binding domain"/>
    <property type="match status" value="1"/>
</dbReference>
<sequence>MSHDVEVDLVILGAGCAGLSLAARLADAGTSLRVMAIEARADYVDDRSWCFWRPDDHPLARLVSTTWRSWTFSGVDGRSATRSVPGMSYQYIRGSDFYTDAMARIAASPQVTVHMATPVDGLEAVPGGVRLTTHSGTVTARWVVDTRPVRRPAMLYQCFVGVELESATPLPFARDEAGLMTSMRADAAGLAFTYLLPISSTRALVEWTRFSAQPLPESELRAGLDETLERLSLGNVPVVRTERGVLPMGRPPGTTPSLPGVVHAGVAGGALRATSGYAFLRIQRWAESCAQALLAGQAPVGHPAEPWARREMDRIFLQAVCAHPEKTADYFLSMAQRVAPQRFVRFLSDEATTSDYVSIIASLPFIPFLRELRPRPELFRGAE</sequence>
<organism evidence="1 2">
    <name type="scientific">Rhodoglobus vestalii</name>
    <dbReference type="NCBI Taxonomy" id="193384"/>
    <lineage>
        <taxon>Bacteria</taxon>
        <taxon>Bacillati</taxon>
        <taxon>Actinomycetota</taxon>
        <taxon>Actinomycetes</taxon>
        <taxon>Micrococcales</taxon>
        <taxon>Microbacteriaceae</taxon>
        <taxon>Rhodoglobus</taxon>
    </lineage>
</organism>
<dbReference type="EMBL" id="VFRA01000001">
    <property type="protein sequence ID" value="TQO20092.1"/>
    <property type="molecule type" value="Genomic_DNA"/>
</dbReference>
<proteinExistence type="predicted"/>
<accession>A0A8H2PUU0</accession>
<dbReference type="CDD" id="cd00531">
    <property type="entry name" value="NTF2_like"/>
    <property type="match status" value="1"/>
</dbReference>
<dbReference type="InterPro" id="IPR036188">
    <property type="entry name" value="FAD/NAD-bd_sf"/>
</dbReference>
<protein>
    <submittedName>
        <fullName evidence="1">Lycopene beta-cyclase</fullName>
    </submittedName>
</protein>